<keyword evidence="2 3" id="KW-0694">RNA-binding</keyword>
<dbReference type="InterPro" id="IPR006630">
    <property type="entry name" value="La_HTH"/>
</dbReference>
<evidence type="ECO:0000313" key="6">
    <source>
        <dbReference type="EMBL" id="KFM81047.1"/>
    </source>
</evidence>
<dbReference type="PANTHER" id="PTHR22792:SF131">
    <property type="entry name" value="LA-RELATED PROTEIN LARP4B"/>
    <property type="match status" value="1"/>
</dbReference>
<keyword evidence="7" id="KW-1185">Reference proteome</keyword>
<dbReference type="InterPro" id="IPR035979">
    <property type="entry name" value="RBD_domain_sf"/>
</dbReference>
<dbReference type="PROSITE" id="PS50961">
    <property type="entry name" value="HTH_LA"/>
    <property type="match status" value="1"/>
</dbReference>
<dbReference type="STRING" id="407821.A0A087UUK8"/>
<dbReference type="CDD" id="cd12430">
    <property type="entry name" value="RRM_LARP4_5_like"/>
    <property type="match status" value="1"/>
</dbReference>
<feature type="region of interest" description="Disordered" evidence="4">
    <location>
        <begin position="312"/>
        <end position="333"/>
    </location>
</feature>
<dbReference type="Gene3D" id="1.10.10.10">
    <property type="entry name" value="Winged helix-like DNA-binding domain superfamily/Winged helix DNA-binding domain"/>
    <property type="match status" value="1"/>
</dbReference>
<dbReference type="InterPro" id="IPR036388">
    <property type="entry name" value="WH-like_DNA-bd_sf"/>
</dbReference>
<feature type="compositionally biased region" description="Low complexity" evidence="4">
    <location>
        <begin position="776"/>
        <end position="786"/>
    </location>
</feature>
<feature type="compositionally biased region" description="Polar residues" evidence="4">
    <location>
        <begin position="794"/>
        <end position="812"/>
    </location>
</feature>
<feature type="compositionally biased region" description="Basic and acidic residues" evidence="4">
    <location>
        <begin position="758"/>
        <end position="767"/>
    </location>
</feature>
<dbReference type="SUPFAM" id="SSF54928">
    <property type="entry name" value="RNA-binding domain, RBD"/>
    <property type="match status" value="1"/>
</dbReference>
<feature type="compositionally biased region" description="Polar residues" evidence="4">
    <location>
        <begin position="15"/>
        <end position="36"/>
    </location>
</feature>
<feature type="region of interest" description="Disordered" evidence="4">
    <location>
        <begin position="1"/>
        <end position="38"/>
    </location>
</feature>
<dbReference type="EMBL" id="KK121694">
    <property type="protein sequence ID" value="KFM81047.1"/>
    <property type="molecule type" value="Genomic_DNA"/>
</dbReference>
<feature type="compositionally biased region" description="Basic and acidic residues" evidence="4">
    <location>
        <begin position="920"/>
        <end position="941"/>
    </location>
</feature>
<dbReference type="GO" id="GO:0003730">
    <property type="term" value="F:mRNA 3'-UTR binding"/>
    <property type="evidence" value="ECO:0007669"/>
    <property type="project" value="TreeGrafter"/>
</dbReference>
<feature type="compositionally biased region" description="Polar residues" evidence="4">
    <location>
        <begin position="502"/>
        <end position="523"/>
    </location>
</feature>
<feature type="region of interest" description="Disordered" evidence="4">
    <location>
        <begin position="473"/>
        <end position="541"/>
    </location>
</feature>
<feature type="region of interest" description="Disordered" evidence="4">
    <location>
        <begin position="894"/>
        <end position="956"/>
    </location>
</feature>
<keyword evidence="1" id="KW-0597">Phosphoprotein</keyword>
<dbReference type="SUPFAM" id="SSF46785">
    <property type="entry name" value="Winged helix' DNA-binding domain"/>
    <property type="match status" value="1"/>
</dbReference>
<dbReference type="GO" id="GO:0005829">
    <property type="term" value="C:cytosol"/>
    <property type="evidence" value="ECO:0007669"/>
    <property type="project" value="TreeGrafter"/>
</dbReference>
<feature type="compositionally biased region" description="Basic and acidic residues" evidence="4">
    <location>
        <begin position="524"/>
        <end position="537"/>
    </location>
</feature>
<dbReference type="AlphaFoldDB" id="A0A087UUK8"/>
<evidence type="ECO:0000313" key="7">
    <source>
        <dbReference type="Proteomes" id="UP000054359"/>
    </source>
</evidence>
<dbReference type="GO" id="GO:0010494">
    <property type="term" value="C:cytoplasmic stress granule"/>
    <property type="evidence" value="ECO:0007669"/>
    <property type="project" value="TreeGrafter"/>
</dbReference>
<dbReference type="Pfam" id="PF26088">
    <property type="entry name" value="RRM_LARP4"/>
    <property type="match status" value="1"/>
</dbReference>
<feature type="compositionally biased region" description="Polar residues" evidence="4">
    <location>
        <begin position="229"/>
        <end position="242"/>
    </location>
</feature>
<dbReference type="OrthoDB" id="10046764at2759"/>
<evidence type="ECO:0000256" key="2">
    <source>
        <dbReference type="ARBA" id="ARBA00022884"/>
    </source>
</evidence>
<dbReference type="InterPro" id="IPR045180">
    <property type="entry name" value="La_dom_prot"/>
</dbReference>
<evidence type="ECO:0000256" key="1">
    <source>
        <dbReference type="ARBA" id="ARBA00022553"/>
    </source>
</evidence>
<sequence length="956" mass="106486">MEDTSGIATSLPLEASTSTASANPIPSDSLSYQPTQGHIEIFPSNPSHMEEMAPGERTIPLQELKTMLRQQLEYYFSRENLSTDAYLMSQMDSDNYVPISTIAKFNQIRRLTEDINLVVEVLRESAVVQVDEAGEKVRPNPRSGVLILREIPENTPLKELEELFSSENCPKFSRCEFAHNNSWYVLFDTDEDTQKAYRYLREEAKTFNGKPIMARIKAKAITSAPFTTSYKNGGGNSQDPDSYNTQNVNQQQPQTPVQYTYANVPGEGYSNQQVCPPFYPPTMLQAWAPTTPACVDLGTVLSVNGLSPQAAFRPLNNNTNRHNYSSRDRPVKTYTPQNYNFTRSEQNRYFNNRGQSTSYLQRQQLHQQPSFHNIVNTNSCGFEYMPYPSTRSRNLHNFGVDMNFFTAPNLYYSKLPSIYPTHASQARHNPVLVPRSQVGLGAINNQDQSYLAVGSSTVMPFAKDTVLNASSGISSKQSADSQVKENWGPNQRQRGKRWWKENGNSGTSKNFSENSNGIFNKSLNESDTKPESPKFDLETTSFPPLPGCLETDIIDVDVYESRLSDIVKGTVKPATRDTKTQTSESALVCTTKDSSTITIEETVIPTDAAFTPPASPEVIKEVTPASEPVDDSCQERSEWEDFVESPKDNANCSTSINSINVVPEVPATYNGGSSPAFHQVSTNSMVNGSITVTETVTGTTVLPDPETVTNVPSEVIESKQASVVKLPKAKQFESLPKNRQCDTPSPKNKTPDASSAKNKFDAFKDRASVIPKHRASFSNSKNTDSSSNKERVSDSVSTNSKTVDQQVMSKNTDVFPVKDKPLQGQNKRVLDSSSNKAKALEVESTHLSVNGHVDSESTGSSEDEKPFRKLTYSEVAMRAKEKVEKLAQELKEKERQEAMVRHHRQQEIVAQNKQASTRGPFREFPRGRIVEPRPGPKEWRERKKPARTISLPATGQ</sequence>
<name>A0A087UUK8_STEMI</name>
<evidence type="ECO:0000256" key="3">
    <source>
        <dbReference type="PROSITE-ProRule" id="PRU00332"/>
    </source>
</evidence>
<feature type="non-terminal residue" evidence="6">
    <location>
        <position position="956"/>
    </location>
</feature>
<reference evidence="6 7" key="1">
    <citation type="submission" date="2013-11" db="EMBL/GenBank/DDBJ databases">
        <title>Genome sequencing of Stegodyphus mimosarum.</title>
        <authorList>
            <person name="Bechsgaard J."/>
        </authorList>
    </citation>
    <scope>NUCLEOTIDE SEQUENCE [LARGE SCALE GENOMIC DNA]</scope>
</reference>
<evidence type="ECO:0000256" key="4">
    <source>
        <dbReference type="SAM" id="MobiDB-lite"/>
    </source>
</evidence>
<protein>
    <submittedName>
        <fullName evidence="6">La-related protein</fullName>
    </submittedName>
</protein>
<dbReference type="InterPro" id="IPR058699">
    <property type="entry name" value="RRM_LARP4/4B"/>
</dbReference>
<feature type="domain" description="HTH La-type RNA-binding" evidence="5">
    <location>
        <begin position="58"/>
        <end position="147"/>
    </location>
</feature>
<feature type="compositionally biased region" description="Polar residues" evidence="4">
    <location>
        <begin position="823"/>
        <end position="836"/>
    </location>
</feature>
<accession>A0A087UUK8</accession>
<feature type="region of interest" description="Disordered" evidence="4">
    <location>
        <begin position="734"/>
        <end position="867"/>
    </location>
</feature>
<dbReference type="SMART" id="SM00715">
    <property type="entry name" value="LA"/>
    <property type="match status" value="1"/>
</dbReference>
<gene>
    <name evidence="6" type="ORF">X975_04545</name>
</gene>
<dbReference type="Proteomes" id="UP000054359">
    <property type="component" value="Unassembled WGS sequence"/>
</dbReference>
<dbReference type="CDD" id="cd08031">
    <property type="entry name" value="LARP_4_5_like"/>
    <property type="match status" value="1"/>
</dbReference>
<dbReference type="PANTHER" id="PTHR22792">
    <property type="entry name" value="LUPUS LA PROTEIN-RELATED"/>
    <property type="match status" value="1"/>
</dbReference>
<dbReference type="OMA" id="CQERSEW"/>
<dbReference type="Pfam" id="PF05383">
    <property type="entry name" value="La"/>
    <property type="match status" value="1"/>
</dbReference>
<feature type="compositionally biased region" description="Polar residues" evidence="4">
    <location>
        <begin position="908"/>
        <end position="917"/>
    </location>
</feature>
<feature type="compositionally biased region" description="Polar residues" evidence="4">
    <location>
        <begin position="741"/>
        <end position="757"/>
    </location>
</feature>
<proteinExistence type="predicted"/>
<evidence type="ECO:0000259" key="5">
    <source>
        <dbReference type="PROSITE" id="PS50961"/>
    </source>
</evidence>
<dbReference type="GO" id="GO:0045727">
    <property type="term" value="P:positive regulation of translation"/>
    <property type="evidence" value="ECO:0007669"/>
    <property type="project" value="TreeGrafter"/>
</dbReference>
<feature type="region of interest" description="Disordered" evidence="4">
    <location>
        <begin position="229"/>
        <end position="249"/>
    </location>
</feature>
<dbReference type="InterPro" id="IPR036390">
    <property type="entry name" value="WH_DNA-bd_sf"/>
</dbReference>
<organism evidence="6 7">
    <name type="scientific">Stegodyphus mimosarum</name>
    <name type="common">African social velvet spider</name>
    <dbReference type="NCBI Taxonomy" id="407821"/>
    <lineage>
        <taxon>Eukaryota</taxon>
        <taxon>Metazoa</taxon>
        <taxon>Ecdysozoa</taxon>
        <taxon>Arthropoda</taxon>
        <taxon>Chelicerata</taxon>
        <taxon>Arachnida</taxon>
        <taxon>Araneae</taxon>
        <taxon>Araneomorphae</taxon>
        <taxon>Entelegynae</taxon>
        <taxon>Eresoidea</taxon>
        <taxon>Eresidae</taxon>
        <taxon>Stegodyphus</taxon>
    </lineage>
</organism>